<dbReference type="VEuPathDB" id="MicrosporidiaDB:THOM_0157"/>
<comment type="similarity">
    <text evidence="1">Belongs to the TBCC family.</text>
</comment>
<organism evidence="3 4">
    <name type="scientific">Trachipleistophora hominis</name>
    <name type="common">Microsporidian parasite</name>
    <dbReference type="NCBI Taxonomy" id="72359"/>
    <lineage>
        <taxon>Eukaryota</taxon>
        <taxon>Fungi</taxon>
        <taxon>Fungi incertae sedis</taxon>
        <taxon>Microsporidia</taxon>
        <taxon>Pleistophoridae</taxon>
        <taxon>Trachipleistophora</taxon>
    </lineage>
</organism>
<dbReference type="InterPro" id="IPR016098">
    <property type="entry name" value="CAP/MinC_C"/>
</dbReference>
<dbReference type="AlphaFoldDB" id="L7JZH5"/>
<protein>
    <submittedName>
        <fullName evidence="3">Beta-tubulin folding cofactor C</fullName>
    </submittedName>
</protein>
<dbReference type="InParanoid" id="L7JZH5"/>
<dbReference type="OrthoDB" id="194775at2759"/>
<evidence type="ECO:0000259" key="2">
    <source>
        <dbReference type="PROSITE" id="PS51329"/>
    </source>
</evidence>
<reference evidence="3 4" key="1">
    <citation type="journal article" date="2012" name="PLoS Pathog.">
        <title>The genome of the obligate intracellular parasite Trachipleistophora hominis: new insights into microsporidian genome dynamics and reductive evolution.</title>
        <authorList>
            <person name="Heinz E."/>
            <person name="Williams T.A."/>
            <person name="Nakjang S."/>
            <person name="Noel C.J."/>
            <person name="Swan D.C."/>
            <person name="Goldberg A.V."/>
            <person name="Harris S.R."/>
            <person name="Weinmaier T."/>
            <person name="Markert S."/>
            <person name="Becher D."/>
            <person name="Bernhardt J."/>
            <person name="Dagan T."/>
            <person name="Hacker C."/>
            <person name="Lucocq J.M."/>
            <person name="Schweder T."/>
            <person name="Rattei T."/>
            <person name="Hall N."/>
            <person name="Hirt R.P."/>
            <person name="Embley T.M."/>
        </authorList>
    </citation>
    <scope>NUCLEOTIDE SEQUENCE [LARGE SCALE GENOMIC DNA]</scope>
</reference>
<sequence>MEHENKCNTKQHKDTSNREVKSQIIILTNKLRKEKVKYRQNVLQEQIKKLKELYVQNDEYDTPVVCDVAKLDIYNSDEIDHSGNGQIVQNGGNYSGVKDPACLNDKIVFLDENNVRNFRQNEKYSKVCITNMHKGQILAFDCDELTLKSCNNLNITANVSDSIFIEDVRDSTLKINAGQIRLLNCGNMRLVVYTKSGISIEKSEQIIIEEWKIQNMRHKNLFMKVNDFSDPFGSKNYTVIC</sequence>
<dbReference type="HOGENOM" id="CLU_1161901_0_0_1"/>
<dbReference type="Gene3D" id="2.160.20.70">
    <property type="match status" value="1"/>
</dbReference>
<name>L7JZH5_TRAHO</name>
<keyword evidence="4" id="KW-1185">Reference proteome</keyword>
<dbReference type="InterPro" id="IPR017901">
    <property type="entry name" value="C-CAP_CF_C-like"/>
</dbReference>
<accession>L7JZH5</accession>
<dbReference type="Proteomes" id="UP000011185">
    <property type="component" value="Unassembled WGS sequence"/>
</dbReference>
<dbReference type="OMA" id="RINNCKR"/>
<dbReference type="PROSITE" id="PS51329">
    <property type="entry name" value="C_CAP_COFACTOR_C"/>
    <property type="match status" value="1"/>
</dbReference>
<evidence type="ECO:0000256" key="1">
    <source>
        <dbReference type="ARBA" id="ARBA00008848"/>
    </source>
</evidence>
<proteinExistence type="inferred from homology"/>
<gene>
    <name evidence="3" type="ORF">THOM_0157</name>
</gene>
<feature type="domain" description="C-CAP/cofactor C-like" evidence="2">
    <location>
        <begin position="100"/>
        <end position="241"/>
    </location>
</feature>
<dbReference type="InterPro" id="IPR012945">
    <property type="entry name" value="Tubulin-bd_cofactor_C_dom"/>
</dbReference>
<evidence type="ECO:0000313" key="4">
    <source>
        <dbReference type="Proteomes" id="UP000011185"/>
    </source>
</evidence>
<evidence type="ECO:0000313" key="3">
    <source>
        <dbReference type="EMBL" id="ELQ76834.1"/>
    </source>
</evidence>
<dbReference type="Pfam" id="PF07986">
    <property type="entry name" value="TBCC"/>
    <property type="match status" value="1"/>
</dbReference>
<dbReference type="EMBL" id="JH993811">
    <property type="protein sequence ID" value="ELQ76834.1"/>
    <property type="molecule type" value="Genomic_DNA"/>
</dbReference>